<reference evidence="1 2" key="1">
    <citation type="submission" date="2016-07" db="EMBL/GenBank/DDBJ databases">
        <title>Draft genome of the white-rot fungus Obba rivulosa 3A-2.</title>
        <authorList>
            <consortium name="DOE Joint Genome Institute"/>
            <person name="Miettinen O."/>
            <person name="Riley R."/>
            <person name="Acob R."/>
            <person name="Barry K."/>
            <person name="Cullen D."/>
            <person name="De Vries R."/>
            <person name="Hainaut M."/>
            <person name="Hatakka A."/>
            <person name="Henrissat B."/>
            <person name="Hilden K."/>
            <person name="Kuo R."/>
            <person name="Labutti K."/>
            <person name="Lipzen A."/>
            <person name="Makela M.R."/>
            <person name="Sandor L."/>
            <person name="Spatafora J.W."/>
            <person name="Grigoriev I.V."/>
            <person name="Hibbett D.S."/>
        </authorList>
    </citation>
    <scope>NUCLEOTIDE SEQUENCE [LARGE SCALE GENOMIC DNA]</scope>
    <source>
        <strain evidence="1 2">3A-2</strain>
    </source>
</reference>
<protein>
    <submittedName>
        <fullName evidence="1">Uncharacterized protein</fullName>
    </submittedName>
</protein>
<name>A0A8E2AQQ6_9APHY</name>
<proteinExistence type="predicted"/>
<evidence type="ECO:0000313" key="2">
    <source>
        <dbReference type="Proteomes" id="UP000250043"/>
    </source>
</evidence>
<gene>
    <name evidence="1" type="ORF">OBBRIDRAFT_805945</name>
</gene>
<dbReference type="Proteomes" id="UP000250043">
    <property type="component" value="Unassembled WGS sequence"/>
</dbReference>
<evidence type="ECO:0000313" key="1">
    <source>
        <dbReference type="EMBL" id="OCH87619.1"/>
    </source>
</evidence>
<sequence>MPITLKGSRLLNASEDIVRPLDGRAIAFATPFIFLLPRPKLSHSRTSPLLYKTQPFSKEVYIAFSPSLSKDAVNLASQDLINMHILEELKIVKIAEEIIGIAKARHKPSAGLPPR</sequence>
<organism evidence="1 2">
    <name type="scientific">Obba rivulosa</name>
    <dbReference type="NCBI Taxonomy" id="1052685"/>
    <lineage>
        <taxon>Eukaryota</taxon>
        <taxon>Fungi</taxon>
        <taxon>Dikarya</taxon>
        <taxon>Basidiomycota</taxon>
        <taxon>Agaricomycotina</taxon>
        <taxon>Agaricomycetes</taxon>
        <taxon>Polyporales</taxon>
        <taxon>Gelatoporiaceae</taxon>
        <taxon>Obba</taxon>
    </lineage>
</organism>
<keyword evidence="2" id="KW-1185">Reference proteome</keyword>
<dbReference type="AlphaFoldDB" id="A0A8E2AQQ6"/>
<accession>A0A8E2AQQ6</accession>
<dbReference type="EMBL" id="KV722479">
    <property type="protein sequence ID" value="OCH87619.1"/>
    <property type="molecule type" value="Genomic_DNA"/>
</dbReference>